<dbReference type="Proteomes" id="UP001249851">
    <property type="component" value="Unassembled WGS sequence"/>
</dbReference>
<organism evidence="1 2">
    <name type="scientific">Acropora cervicornis</name>
    <name type="common">Staghorn coral</name>
    <dbReference type="NCBI Taxonomy" id="6130"/>
    <lineage>
        <taxon>Eukaryota</taxon>
        <taxon>Metazoa</taxon>
        <taxon>Cnidaria</taxon>
        <taxon>Anthozoa</taxon>
        <taxon>Hexacorallia</taxon>
        <taxon>Scleractinia</taxon>
        <taxon>Astrocoeniina</taxon>
        <taxon>Acroporidae</taxon>
        <taxon>Acropora</taxon>
    </lineage>
</organism>
<evidence type="ECO:0000313" key="1">
    <source>
        <dbReference type="EMBL" id="KAK2552822.1"/>
    </source>
</evidence>
<keyword evidence="2" id="KW-1185">Reference proteome</keyword>
<dbReference type="EMBL" id="JARQWQ010000083">
    <property type="protein sequence ID" value="KAK2552822.1"/>
    <property type="molecule type" value="Genomic_DNA"/>
</dbReference>
<comment type="caution">
    <text evidence="1">The sequence shown here is derived from an EMBL/GenBank/DDBJ whole genome shotgun (WGS) entry which is preliminary data.</text>
</comment>
<proteinExistence type="predicted"/>
<evidence type="ECO:0000313" key="2">
    <source>
        <dbReference type="Proteomes" id="UP001249851"/>
    </source>
</evidence>
<reference evidence="1" key="1">
    <citation type="journal article" date="2023" name="G3 (Bethesda)">
        <title>Whole genome assembly and annotation of the endangered Caribbean coral Acropora cervicornis.</title>
        <authorList>
            <person name="Selwyn J.D."/>
            <person name="Vollmer S.V."/>
        </authorList>
    </citation>
    <scope>NUCLEOTIDE SEQUENCE</scope>
    <source>
        <strain evidence="1">K2</strain>
    </source>
</reference>
<protein>
    <submittedName>
        <fullName evidence="1">Uncharacterized protein</fullName>
    </submittedName>
</protein>
<name>A0AAD9Q142_ACRCE</name>
<dbReference type="AlphaFoldDB" id="A0AAD9Q142"/>
<accession>A0AAD9Q142</accession>
<reference evidence="1" key="2">
    <citation type="journal article" date="2023" name="Science">
        <title>Genomic signatures of disease resistance in endangered staghorn corals.</title>
        <authorList>
            <person name="Vollmer S.V."/>
            <person name="Selwyn J.D."/>
            <person name="Despard B.A."/>
            <person name="Roesel C.L."/>
        </authorList>
    </citation>
    <scope>NUCLEOTIDE SEQUENCE</scope>
    <source>
        <strain evidence="1">K2</strain>
    </source>
</reference>
<sequence length="93" mass="10353">MINLIASLCSTRSGHRLSQNELLQIIADLIDERITMSEPVDDISRTEQVSLCLSFALNGTKKEAFVGFYLTKSTEGEVLYELVKSSITELILT</sequence>
<gene>
    <name evidence="1" type="ORF">P5673_025990</name>
</gene>